<proteinExistence type="predicted"/>
<protein>
    <submittedName>
        <fullName evidence="2">Uncharacterized protein</fullName>
    </submittedName>
</protein>
<dbReference type="Proteomes" id="UP000887159">
    <property type="component" value="Unassembled WGS sequence"/>
</dbReference>
<comment type="caution">
    <text evidence="2">The sequence shown here is derived from an EMBL/GenBank/DDBJ whole genome shotgun (WGS) entry which is preliminary data.</text>
</comment>
<accession>A0A8X6SV14</accession>
<evidence type="ECO:0000256" key="1">
    <source>
        <dbReference type="SAM" id="MobiDB-lite"/>
    </source>
</evidence>
<name>A0A8X6SV14_TRICX</name>
<keyword evidence="3" id="KW-1185">Reference proteome</keyword>
<dbReference type="EMBL" id="BMAU01021348">
    <property type="protein sequence ID" value="GFY18310.1"/>
    <property type="molecule type" value="Genomic_DNA"/>
</dbReference>
<feature type="region of interest" description="Disordered" evidence="1">
    <location>
        <begin position="1"/>
        <end position="28"/>
    </location>
</feature>
<evidence type="ECO:0000313" key="3">
    <source>
        <dbReference type="Proteomes" id="UP000887159"/>
    </source>
</evidence>
<organism evidence="2 3">
    <name type="scientific">Trichonephila clavipes</name>
    <name type="common">Golden silk orbweaver</name>
    <name type="synonym">Nephila clavipes</name>
    <dbReference type="NCBI Taxonomy" id="2585209"/>
    <lineage>
        <taxon>Eukaryota</taxon>
        <taxon>Metazoa</taxon>
        <taxon>Ecdysozoa</taxon>
        <taxon>Arthropoda</taxon>
        <taxon>Chelicerata</taxon>
        <taxon>Arachnida</taxon>
        <taxon>Araneae</taxon>
        <taxon>Araneomorphae</taxon>
        <taxon>Entelegynae</taxon>
        <taxon>Araneoidea</taxon>
        <taxon>Nephilidae</taxon>
        <taxon>Trichonephila</taxon>
    </lineage>
</organism>
<evidence type="ECO:0000313" key="2">
    <source>
        <dbReference type="EMBL" id="GFY18310.1"/>
    </source>
</evidence>
<reference evidence="2" key="1">
    <citation type="submission" date="2020-08" db="EMBL/GenBank/DDBJ databases">
        <title>Multicomponent nature underlies the extraordinary mechanical properties of spider dragline silk.</title>
        <authorList>
            <person name="Kono N."/>
            <person name="Nakamura H."/>
            <person name="Mori M."/>
            <person name="Yoshida Y."/>
            <person name="Ohtoshi R."/>
            <person name="Malay A.D."/>
            <person name="Moran D.A.P."/>
            <person name="Tomita M."/>
            <person name="Numata K."/>
            <person name="Arakawa K."/>
        </authorList>
    </citation>
    <scope>NUCLEOTIDE SEQUENCE</scope>
</reference>
<gene>
    <name evidence="2" type="ORF">TNCV_2047161</name>
</gene>
<dbReference type="AlphaFoldDB" id="A0A8X6SV14"/>
<sequence length="72" mass="8554">MCEVQEFEPSDTSRDLSSDKKGKFGRKDQRDIVRHCTGFMEVVFSSFSNDELSEAHHMRYDSWHVHYKKIEV</sequence>
<feature type="compositionally biased region" description="Basic and acidic residues" evidence="1">
    <location>
        <begin position="11"/>
        <end position="28"/>
    </location>
</feature>